<keyword evidence="3" id="KW-1185">Reference proteome</keyword>
<dbReference type="KEGG" id="mgk:FSB76_21270"/>
<accession>A0A5B8W486</accession>
<dbReference type="OrthoDB" id="983188at2"/>
<name>A0A5B8W486_9SPHI</name>
<feature type="region of interest" description="Disordered" evidence="1">
    <location>
        <begin position="53"/>
        <end position="84"/>
    </location>
</feature>
<dbReference type="EMBL" id="CP042437">
    <property type="protein sequence ID" value="QEC78349.1"/>
    <property type="molecule type" value="Genomic_DNA"/>
</dbReference>
<dbReference type="RefSeq" id="WP_147056898.1">
    <property type="nucleotide sequence ID" value="NZ_CP042437.1"/>
</dbReference>
<reference evidence="2 3" key="1">
    <citation type="journal article" date="2013" name="J. Microbiol.">
        <title>Mucilaginibacter ginsenosidivorax sp. nov., with ginsenoside converting activity isolated from sediment.</title>
        <authorList>
            <person name="Kim J.K."/>
            <person name="Choi T.E."/>
            <person name="Liu Q.M."/>
            <person name="Park H.Y."/>
            <person name="Yi T.H."/>
            <person name="Yoon M.H."/>
            <person name="Kim S.C."/>
            <person name="Im W.T."/>
        </authorList>
    </citation>
    <scope>NUCLEOTIDE SEQUENCE [LARGE SCALE GENOMIC DNA]</scope>
    <source>
        <strain evidence="2 3">KHI28</strain>
    </source>
</reference>
<evidence type="ECO:0000313" key="2">
    <source>
        <dbReference type="EMBL" id="QEC78349.1"/>
    </source>
</evidence>
<dbReference type="AlphaFoldDB" id="A0A5B8W486"/>
<evidence type="ECO:0000256" key="1">
    <source>
        <dbReference type="SAM" id="MobiDB-lite"/>
    </source>
</evidence>
<sequence length="84" mass="8941">MNSSESLGSIREPKNVDLIVGPSVFTEATRQTIAQAIARYKKTGQKPASVQITTQGSSNAAMPADGTKIVTARPQRASKKRAKI</sequence>
<organism evidence="2 3">
    <name type="scientific">Mucilaginibacter ginsenosidivorax</name>
    <dbReference type="NCBI Taxonomy" id="862126"/>
    <lineage>
        <taxon>Bacteria</taxon>
        <taxon>Pseudomonadati</taxon>
        <taxon>Bacteroidota</taxon>
        <taxon>Sphingobacteriia</taxon>
        <taxon>Sphingobacteriales</taxon>
        <taxon>Sphingobacteriaceae</taxon>
        <taxon>Mucilaginibacter</taxon>
    </lineage>
</organism>
<dbReference type="Proteomes" id="UP000321362">
    <property type="component" value="Chromosome"/>
</dbReference>
<gene>
    <name evidence="2" type="ORF">FSB76_21270</name>
</gene>
<evidence type="ECO:0000313" key="3">
    <source>
        <dbReference type="Proteomes" id="UP000321362"/>
    </source>
</evidence>
<protein>
    <submittedName>
        <fullName evidence="2">Uncharacterized protein</fullName>
    </submittedName>
</protein>
<proteinExistence type="predicted"/>